<name>A0ABP8L4R2_9MICO</name>
<proteinExistence type="inferred from homology"/>
<feature type="domain" description="NADPH-dependent reductive aminase-like C-terminal" evidence="4">
    <location>
        <begin position="157"/>
        <end position="281"/>
    </location>
</feature>
<dbReference type="InterPro" id="IPR048666">
    <property type="entry name" value="RedAm-like_C"/>
</dbReference>
<evidence type="ECO:0000256" key="2">
    <source>
        <dbReference type="ARBA" id="ARBA00023002"/>
    </source>
</evidence>
<dbReference type="InterPro" id="IPR015815">
    <property type="entry name" value="HIBADH-related"/>
</dbReference>
<dbReference type="InterPro" id="IPR013328">
    <property type="entry name" value="6PGD_dom2"/>
</dbReference>
<dbReference type="Gene3D" id="1.10.1040.10">
    <property type="entry name" value="N-(1-d-carboxylethyl)-l-norvaline Dehydrogenase, domain 2"/>
    <property type="match status" value="1"/>
</dbReference>
<dbReference type="PIRSF" id="PIRSF000103">
    <property type="entry name" value="HIBADH"/>
    <property type="match status" value="1"/>
</dbReference>
<evidence type="ECO:0000256" key="1">
    <source>
        <dbReference type="ARBA" id="ARBA00009080"/>
    </source>
</evidence>
<dbReference type="SUPFAM" id="SSF51735">
    <property type="entry name" value="NAD(P)-binding Rossmann-fold domains"/>
    <property type="match status" value="1"/>
</dbReference>
<evidence type="ECO:0000313" key="5">
    <source>
        <dbReference type="EMBL" id="GAA4422058.1"/>
    </source>
</evidence>
<organism evidence="5 6">
    <name type="scientific">Georgenia halophila</name>
    <dbReference type="NCBI Taxonomy" id="620889"/>
    <lineage>
        <taxon>Bacteria</taxon>
        <taxon>Bacillati</taxon>
        <taxon>Actinomycetota</taxon>
        <taxon>Actinomycetes</taxon>
        <taxon>Micrococcales</taxon>
        <taxon>Bogoriellaceae</taxon>
        <taxon>Georgenia</taxon>
    </lineage>
</organism>
<comment type="similarity">
    <text evidence="1">Belongs to the HIBADH-related family.</text>
</comment>
<evidence type="ECO:0000259" key="4">
    <source>
        <dbReference type="Pfam" id="PF21761"/>
    </source>
</evidence>
<dbReference type="Pfam" id="PF03446">
    <property type="entry name" value="NAD_binding_2"/>
    <property type="match status" value="1"/>
</dbReference>
<accession>A0ABP8L4R2</accession>
<dbReference type="Pfam" id="PF21761">
    <property type="entry name" value="RedAm-like_C"/>
    <property type="match status" value="1"/>
</dbReference>
<keyword evidence="6" id="KW-1185">Reference proteome</keyword>
<evidence type="ECO:0000313" key="6">
    <source>
        <dbReference type="Proteomes" id="UP001500622"/>
    </source>
</evidence>
<reference evidence="6" key="1">
    <citation type="journal article" date="2019" name="Int. J. Syst. Evol. Microbiol.">
        <title>The Global Catalogue of Microorganisms (GCM) 10K type strain sequencing project: providing services to taxonomists for standard genome sequencing and annotation.</title>
        <authorList>
            <consortium name="The Broad Institute Genomics Platform"/>
            <consortium name="The Broad Institute Genome Sequencing Center for Infectious Disease"/>
            <person name="Wu L."/>
            <person name="Ma J."/>
        </authorList>
    </citation>
    <scope>NUCLEOTIDE SEQUENCE [LARGE SCALE GENOMIC DNA]</scope>
    <source>
        <strain evidence="6">JCM 17810</strain>
    </source>
</reference>
<dbReference type="InterPro" id="IPR036291">
    <property type="entry name" value="NAD(P)-bd_dom_sf"/>
</dbReference>
<protein>
    <submittedName>
        <fullName evidence="5">NAD(P)-binding domain-containing protein</fullName>
    </submittedName>
</protein>
<feature type="domain" description="6-phosphogluconate dehydrogenase NADP-binding" evidence="3">
    <location>
        <begin position="2"/>
        <end position="151"/>
    </location>
</feature>
<gene>
    <name evidence="5" type="ORF">GCM10023169_15920</name>
</gene>
<dbReference type="InterPro" id="IPR006115">
    <property type="entry name" value="6PGDH_NADP-bd"/>
</dbReference>
<comment type="caution">
    <text evidence="5">The sequence shown here is derived from an EMBL/GenBank/DDBJ whole genome shotgun (WGS) entry which is preliminary data.</text>
</comment>
<dbReference type="EMBL" id="BAABGN010000006">
    <property type="protein sequence ID" value="GAA4422058.1"/>
    <property type="molecule type" value="Genomic_DNA"/>
</dbReference>
<dbReference type="Proteomes" id="UP001500622">
    <property type="component" value="Unassembled WGS sequence"/>
</dbReference>
<dbReference type="InterPro" id="IPR051265">
    <property type="entry name" value="HIBADH-related_NP60_sf"/>
</dbReference>
<sequence length="282" mass="29943">MTVLGLGAMGRALAGSLLAEPANTVTVWNRTPGRDADLVARGARPATSVRDAVTAGPLVIVCLYDHASVHATLDPVADHLRGRTVVNLTTGTPNEARELATWAERHGIDYLDGAIMAIPSMIGTPEAAILYSGSQPAFEEHRQVLDAWATSTYEDADAGRASLLDLAMLSAMYTMFAGFLHGAAMVTADGVSAREFAARATPFLAAMTSAFEADAEIVDSGSYATDGQTLDWSDLSHLVRVSEEQGVDPAPIAMVEQLRRRQVDAGHGGDAFARIYESLRRT</sequence>
<dbReference type="PANTHER" id="PTHR43580:SF2">
    <property type="entry name" value="CYTOKINE-LIKE NUCLEAR FACTOR N-PAC"/>
    <property type="match status" value="1"/>
</dbReference>
<keyword evidence="2" id="KW-0560">Oxidoreductase</keyword>
<dbReference type="PANTHER" id="PTHR43580">
    <property type="entry name" value="OXIDOREDUCTASE GLYR1-RELATED"/>
    <property type="match status" value="1"/>
</dbReference>
<evidence type="ECO:0000259" key="3">
    <source>
        <dbReference type="Pfam" id="PF03446"/>
    </source>
</evidence>
<dbReference type="Gene3D" id="3.40.50.720">
    <property type="entry name" value="NAD(P)-binding Rossmann-like Domain"/>
    <property type="match status" value="1"/>
</dbReference>